<feature type="compositionally biased region" description="Low complexity" evidence="1">
    <location>
        <begin position="301"/>
        <end position="313"/>
    </location>
</feature>
<dbReference type="Proteomes" id="UP000612055">
    <property type="component" value="Unassembled WGS sequence"/>
</dbReference>
<evidence type="ECO:0000256" key="1">
    <source>
        <dbReference type="SAM" id="MobiDB-lite"/>
    </source>
</evidence>
<feature type="compositionally biased region" description="Basic and acidic residues" evidence="1">
    <location>
        <begin position="158"/>
        <end position="173"/>
    </location>
</feature>
<sequence length="1023" mass="101053">MQSSTAPTAGAGDATSPRADTVPGAGRLAPYATASGSGGSSGARSDVQQGSAGTPVAALYQVTDASPVSGGAGCQSTSSSPPKFPPPGGRHLRSASAVYPGQCYPVLPPPYYGAGPYYMPYGPGAPYGGWYSPQPKASSAGGAHVYPYGPPPGAASGQEREPLPGPVEEREAPPHSAPPGGDTWSMPPCEAGGAPAGLSGPPPGYPEGWPAPAAAGPHTEGRAWASPAPPAYRTSPYGPGRPWPPPPYASPQRHPCYHPYPPGHAAPVPPWGMGPPPPGYPPYGPGPYPPPLRRYASWQHPPAAARGRPAVPAAPGPGGAALGDTEVDSATPIPGTDGPPPAYVRPTAASDGGAPPPPLPRAWHAAAATAAAAGGGEDGGNAAHAAANVTTLGGSSMRRRSRATSIAAYSSSGPEHSAEPQVMACGLSATGMYGNDSTAVSLPYPPYGEQYCERRASEYGAPDAAAAAAALAARPESFKRQRLESAASVPLPPPPQAPQLPPIAVPVAPGPVSGPGRGPGLGLASAASMPGPHVPLVPYGGSYPSDRGFGPPPPLHLSSPPPALPLAPPLPPPLPPALCAALPAPPGYPGAAPLAAPAFAPHRTMPAPPLPLAGGCFSAAATPATAAAESLDDAAALAAGLDAFDLDDELLAERLDAAADLEFGDADWELAAAAGGTGGGGDAADCAGSGCFAGSQGVEYSGGGGMQAQGQLYAPAPAAGPIPMERVESCMSFGGFDVKPEPADASAGPTPAFAPAAAAHVTAVPATGRAGQAQSGPQSWALSPDWYGSSDEEDEALLRRRKSHTAQGQGQGQRRRSAPFTGPNSAPSRGGSGGGGGRSRLDDPSSPLSSPRKRIGSPSGGAGHGAATAPALDRSALPASLPPPVRVTVAGGIGLARIAQHEVAGGGGGHGHDATSASCVVGAEGDADGGAAAAAVGGRVVGRFVPAAYLEGGKCIEFRGQLVSRSAFERAGGSAMAKWHRSIKVLPDGTSLGKWLARHGLPVLKGNPRRSGKQGAAGDEEDD</sequence>
<organism evidence="2 3">
    <name type="scientific">Edaphochlamys debaryana</name>
    <dbReference type="NCBI Taxonomy" id="47281"/>
    <lineage>
        <taxon>Eukaryota</taxon>
        <taxon>Viridiplantae</taxon>
        <taxon>Chlorophyta</taxon>
        <taxon>core chlorophytes</taxon>
        <taxon>Chlorophyceae</taxon>
        <taxon>CS clade</taxon>
        <taxon>Chlamydomonadales</taxon>
        <taxon>Chlamydomonadales incertae sedis</taxon>
        <taxon>Edaphochlamys</taxon>
    </lineage>
</organism>
<dbReference type="AlphaFoldDB" id="A0A836BS48"/>
<feature type="compositionally biased region" description="Low complexity" evidence="1">
    <location>
        <begin position="206"/>
        <end position="217"/>
    </location>
</feature>
<proteinExistence type="predicted"/>
<accession>A0A836BS48</accession>
<feature type="region of interest" description="Disordered" evidence="1">
    <location>
        <begin position="1002"/>
        <end position="1023"/>
    </location>
</feature>
<feature type="region of interest" description="Disordered" evidence="1">
    <location>
        <begin position="767"/>
        <end position="868"/>
    </location>
</feature>
<reference evidence="2" key="1">
    <citation type="journal article" date="2020" name="bioRxiv">
        <title>Comparative genomics of Chlamydomonas.</title>
        <authorList>
            <person name="Craig R.J."/>
            <person name="Hasan A.R."/>
            <person name="Ness R.W."/>
            <person name="Keightley P.D."/>
        </authorList>
    </citation>
    <scope>NUCLEOTIDE SEQUENCE</scope>
    <source>
        <strain evidence="2">CCAP 11/70</strain>
    </source>
</reference>
<feature type="region of interest" description="Disordered" evidence="1">
    <location>
        <begin position="67"/>
        <end position="93"/>
    </location>
</feature>
<feature type="compositionally biased region" description="Polar residues" evidence="1">
    <location>
        <begin position="772"/>
        <end position="781"/>
    </location>
</feature>
<keyword evidence="3" id="KW-1185">Reference proteome</keyword>
<protein>
    <submittedName>
        <fullName evidence="2">Uncharacterized protein</fullName>
    </submittedName>
</protein>
<dbReference type="OrthoDB" id="550248at2759"/>
<feature type="region of interest" description="Disordered" evidence="1">
    <location>
        <begin position="301"/>
        <end position="357"/>
    </location>
</feature>
<gene>
    <name evidence="2" type="ORF">HYH03_014219</name>
</gene>
<feature type="region of interest" description="Disordered" evidence="1">
    <location>
        <begin position="139"/>
        <end position="237"/>
    </location>
</feature>
<feature type="region of interest" description="Disordered" evidence="1">
    <location>
        <begin position="1"/>
        <end position="55"/>
    </location>
</feature>
<comment type="caution">
    <text evidence="2">The sequence shown here is derived from an EMBL/GenBank/DDBJ whole genome shotgun (WGS) entry which is preliminary data.</text>
</comment>
<evidence type="ECO:0000313" key="2">
    <source>
        <dbReference type="EMBL" id="KAG2487106.1"/>
    </source>
</evidence>
<evidence type="ECO:0000313" key="3">
    <source>
        <dbReference type="Proteomes" id="UP000612055"/>
    </source>
</evidence>
<name>A0A836BS48_9CHLO</name>
<dbReference type="EMBL" id="JAEHOE010000101">
    <property type="protein sequence ID" value="KAG2487106.1"/>
    <property type="molecule type" value="Genomic_DNA"/>
</dbReference>